<keyword evidence="6" id="KW-0966">Cell projection</keyword>
<dbReference type="Proteomes" id="UP000319732">
    <property type="component" value="Unassembled WGS sequence"/>
</dbReference>
<comment type="subcellular location">
    <subcellularLocation>
        <location evidence="1">Cytoplasm</location>
        <location evidence="1">Cytosol</location>
    </subcellularLocation>
</comment>
<keyword evidence="7" id="KW-1185">Reference proteome</keyword>
<dbReference type="EMBL" id="VHSG01000006">
    <property type="protein sequence ID" value="TQV84140.1"/>
    <property type="molecule type" value="Genomic_DNA"/>
</dbReference>
<gene>
    <name evidence="6" type="ORF">FKG94_05615</name>
</gene>
<organism evidence="6 7">
    <name type="scientific">Exilibacterium tricleocarpae</name>
    <dbReference type="NCBI Taxonomy" id="2591008"/>
    <lineage>
        <taxon>Bacteria</taxon>
        <taxon>Pseudomonadati</taxon>
        <taxon>Pseudomonadota</taxon>
        <taxon>Gammaproteobacteria</taxon>
        <taxon>Cellvibrionales</taxon>
        <taxon>Cellvibrionaceae</taxon>
        <taxon>Exilibacterium</taxon>
    </lineage>
</organism>
<protein>
    <recommendedName>
        <fullName evidence="5">Flagellar protein FliT</fullName>
    </recommendedName>
</protein>
<keyword evidence="6" id="KW-0282">Flagellum</keyword>
<dbReference type="Pfam" id="PF05400">
    <property type="entry name" value="FliT"/>
    <property type="match status" value="1"/>
</dbReference>
<dbReference type="RefSeq" id="WP_142903219.1">
    <property type="nucleotide sequence ID" value="NZ_ML660089.1"/>
</dbReference>
<keyword evidence="3" id="KW-1005">Bacterial flagellum biogenesis</keyword>
<evidence type="ECO:0000313" key="7">
    <source>
        <dbReference type="Proteomes" id="UP000319732"/>
    </source>
</evidence>
<evidence type="ECO:0000256" key="5">
    <source>
        <dbReference type="ARBA" id="ARBA00093797"/>
    </source>
</evidence>
<evidence type="ECO:0000313" key="6">
    <source>
        <dbReference type="EMBL" id="TQV84140.1"/>
    </source>
</evidence>
<dbReference type="AlphaFoldDB" id="A0A545U3U9"/>
<name>A0A545U3U9_9GAMM</name>
<dbReference type="InterPro" id="IPR008622">
    <property type="entry name" value="FliT"/>
</dbReference>
<accession>A0A545U3U9</accession>
<keyword evidence="2" id="KW-0963">Cytoplasm</keyword>
<evidence type="ECO:0000256" key="3">
    <source>
        <dbReference type="ARBA" id="ARBA00022795"/>
    </source>
</evidence>
<dbReference type="GO" id="GO:0044781">
    <property type="term" value="P:bacterial-type flagellum organization"/>
    <property type="evidence" value="ECO:0007669"/>
    <property type="project" value="UniProtKB-KW"/>
</dbReference>
<evidence type="ECO:0000256" key="2">
    <source>
        <dbReference type="ARBA" id="ARBA00022490"/>
    </source>
</evidence>
<keyword evidence="4" id="KW-0143">Chaperone</keyword>
<dbReference type="Gene3D" id="1.20.58.380">
    <property type="entry name" value="Flagellar protein flit"/>
    <property type="match status" value="1"/>
</dbReference>
<comment type="caution">
    <text evidence="6">The sequence shown here is derived from an EMBL/GenBank/DDBJ whole genome shotgun (WGS) entry which is preliminary data.</text>
</comment>
<sequence>MSDSQRQQIAKAVSLSRAMLKAAQREQWEDFSELDRARGKLFEAALAPAIPAAIHEFAIQSVQQIQALDARILPLAEAGKAVMGTSLAALRKGKKASALYAPK</sequence>
<reference evidence="6 7" key="1">
    <citation type="submission" date="2019-06" db="EMBL/GenBank/DDBJ databases">
        <title>Whole genome sequence for Cellvibrionaceae sp. R142.</title>
        <authorList>
            <person name="Wang G."/>
        </authorList>
    </citation>
    <scope>NUCLEOTIDE SEQUENCE [LARGE SCALE GENOMIC DNA]</scope>
    <source>
        <strain evidence="6 7">R142</strain>
    </source>
</reference>
<evidence type="ECO:0000256" key="4">
    <source>
        <dbReference type="ARBA" id="ARBA00023186"/>
    </source>
</evidence>
<evidence type="ECO:0000256" key="1">
    <source>
        <dbReference type="ARBA" id="ARBA00004514"/>
    </source>
</evidence>
<keyword evidence="6" id="KW-0969">Cilium</keyword>
<proteinExistence type="predicted"/>